<evidence type="ECO:0000256" key="4">
    <source>
        <dbReference type="ARBA" id="ARBA00023136"/>
    </source>
</evidence>
<dbReference type="PIRSF" id="PIRSF006060">
    <property type="entry name" value="AA_transporter"/>
    <property type="match status" value="1"/>
</dbReference>
<evidence type="ECO:0000313" key="6">
    <source>
        <dbReference type="EMBL" id="GMI27574.1"/>
    </source>
</evidence>
<gene>
    <name evidence="6" type="ORF">TeGR_g8196</name>
</gene>
<protein>
    <recommendedName>
        <fullName evidence="8">Cationic amino acid transporter</fullName>
    </recommendedName>
</protein>
<name>A0ABQ6MJ85_9STRA</name>
<comment type="caution">
    <text evidence="6">The sequence shown here is derived from an EMBL/GenBank/DDBJ whole genome shotgun (WGS) entry which is preliminary data.</text>
</comment>
<dbReference type="Gene3D" id="1.20.1740.10">
    <property type="entry name" value="Amino acid/polyamine transporter I"/>
    <property type="match status" value="1"/>
</dbReference>
<dbReference type="PANTHER" id="PTHR43243">
    <property type="entry name" value="INNER MEMBRANE TRANSPORTER YGJI-RELATED"/>
    <property type="match status" value="1"/>
</dbReference>
<evidence type="ECO:0000256" key="3">
    <source>
        <dbReference type="ARBA" id="ARBA00022989"/>
    </source>
</evidence>
<evidence type="ECO:0000256" key="1">
    <source>
        <dbReference type="ARBA" id="ARBA00004141"/>
    </source>
</evidence>
<comment type="subcellular location">
    <subcellularLocation>
        <location evidence="1">Membrane</location>
        <topology evidence="1">Multi-pass membrane protein</topology>
    </subcellularLocation>
</comment>
<organism evidence="6 7">
    <name type="scientific">Tetraparma gracilis</name>
    <dbReference type="NCBI Taxonomy" id="2962635"/>
    <lineage>
        <taxon>Eukaryota</taxon>
        <taxon>Sar</taxon>
        <taxon>Stramenopiles</taxon>
        <taxon>Ochrophyta</taxon>
        <taxon>Bolidophyceae</taxon>
        <taxon>Parmales</taxon>
        <taxon>Triparmaceae</taxon>
        <taxon>Tetraparma</taxon>
    </lineage>
</organism>
<keyword evidence="4 5" id="KW-0472">Membrane</keyword>
<feature type="transmembrane region" description="Helical" evidence="5">
    <location>
        <begin position="61"/>
        <end position="82"/>
    </location>
</feature>
<feature type="transmembrane region" description="Helical" evidence="5">
    <location>
        <begin position="296"/>
        <end position="321"/>
    </location>
</feature>
<reference evidence="6 7" key="1">
    <citation type="journal article" date="2023" name="Commun. Biol.">
        <title>Genome analysis of Parmales, the sister group of diatoms, reveals the evolutionary specialization of diatoms from phago-mixotrophs to photoautotrophs.</title>
        <authorList>
            <person name="Ban H."/>
            <person name="Sato S."/>
            <person name="Yoshikawa S."/>
            <person name="Yamada K."/>
            <person name="Nakamura Y."/>
            <person name="Ichinomiya M."/>
            <person name="Sato N."/>
            <person name="Blanc-Mathieu R."/>
            <person name="Endo H."/>
            <person name="Kuwata A."/>
            <person name="Ogata H."/>
        </authorList>
    </citation>
    <scope>NUCLEOTIDE SEQUENCE [LARGE SCALE GENOMIC DNA]</scope>
</reference>
<proteinExistence type="predicted"/>
<dbReference type="Pfam" id="PF13520">
    <property type="entry name" value="AA_permease_2"/>
    <property type="match status" value="1"/>
</dbReference>
<keyword evidence="7" id="KW-1185">Reference proteome</keyword>
<evidence type="ECO:0000256" key="2">
    <source>
        <dbReference type="ARBA" id="ARBA00022692"/>
    </source>
</evidence>
<dbReference type="EMBL" id="BRYB01001519">
    <property type="protein sequence ID" value="GMI27574.1"/>
    <property type="molecule type" value="Genomic_DNA"/>
</dbReference>
<feature type="transmembrane region" description="Helical" evidence="5">
    <location>
        <begin position="181"/>
        <end position="201"/>
    </location>
</feature>
<keyword evidence="2 5" id="KW-0812">Transmembrane</keyword>
<sequence length="353" mass="36786">MSHPFLRKPISPGVTSSSLPRHYSLVDLVSIGLGGTVGSGIFVLSGFIARTYAGPATSLSFLLSGCCAALSGCCYAELSTYITTSGSAYAYAYATLGELPAVVAAGCLTLEYGVSAAAVARSWGDKVLEWLVVELEAGPWAAEVLAPAGPDGFNPLAGILSALTVWLLVKGVKESKSVTNFVTMVKVFVVIFMTVGGFFLFDSANLSPYVPPEFGTAGVLRGATSSFFAYLGYDEVCCVAGEAVNPLTDVPTAVMGVIATVAVLYCLAAVSLTAMQPYSLVSETSGFADAFHYRGVQWAAQVAALGEVLTLPLVVLVSLLAQPRVFYQMSVDGLLPPVWREVDAGGNLKKGIL</sequence>
<evidence type="ECO:0008006" key="8">
    <source>
        <dbReference type="Google" id="ProtNLM"/>
    </source>
</evidence>
<dbReference type="PANTHER" id="PTHR43243:SF82">
    <property type="entry name" value="CATIONIC AMINO ACID TRANSPORTER C-TERMINAL DOMAIN-CONTAINING PROTEIN"/>
    <property type="match status" value="1"/>
</dbReference>
<feature type="transmembrane region" description="Helical" evidence="5">
    <location>
        <begin position="28"/>
        <end position="49"/>
    </location>
</feature>
<accession>A0ABQ6MJ85</accession>
<keyword evidence="3 5" id="KW-1133">Transmembrane helix</keyword>
<feature type="transmembrane region" description="Helical" evidence="5">
    <location>
        <begin position="253"/>
        <end position="275"/>
    </location>
</feature>
<feature type="transmembrane region" description="Helical" evidence="5">
    <location>
        <begin position="152"/>
        <end position="169"/>
    </location>
</feature>
<evidence type="ECO:0000313" key="7">
    <source>
        <dbReference type="Proteomes" id="UP001165060"/>
    </source>
</evidence>
<evidence type="ECO:0000256" key="5">
    <source>
        <dbReference type="SAM" id="Phobius"/>
    </source>
</evidence>
<dbReference type="InterPro" id="IPR002293">
    <property type="entry name" value="AA/rel_permease1"/>
</dbReference>
<dbReference type="Proteomes" id="UP001165060">
    <property type="component" value="Unassembled WGS sequence"/>
</dbReference>